<gene>
    <name evidence="3" type="ORF">GW7_02650</name>
</gene>
<dbReference type="InParanoid" id="G5C254"/>
<keyword evidence="1 3" id="KW-0808">Transferase</keyword>
<protein>
    <submittedName>
        <fullName evidence="3">UDP-glucuronosyltransferase 1-1</fullName>
    </submittedName>
</protein>
<dbReference type="InterPro" id="IPR002213">
    <property type="entry name" value="UDP_glucos_trans"/>
</dbReference>
<proteinExistence type="predicted"/>
<evidence type="ECO:0000313" key="3">
    <source>
        <dbReference type="EMBL" id="EHB15615.1"/>
    </source>
</evidence>
<organism evidence="3 4">
    <name type="scientific">Heterocephalus glaber</name>
    <name type="common">Naked mole rat</name>
    <dbReference type="NCBI Taxonomy" id="10181"/>
    <lineage>
        <taxon>Eukaryota</taxon>
        <taxon>Metazoa</taxon>
        <taxon>Chordata</taxon>
        <taxon>Craniata</taxon>
        <taxon>Vertebrata</taxon>
        <taxon>Euteleostomi</taxon>
        <taxon>Mammalia</taxon>
        <taxon>Eutheria</taxon>
        <taxon>Euarchontoglires</taxon>
        <taxon>Glires</taxon>
        <taxon>Rodentia</taxon>
        <taxon>Hystricomorpha</taxon>
        <taxon>Bathyergidae</taxon>
        <taxon>Heterocephalus</taxon>
    </lineage>
</organism>
<dbReference type="Proteomes" id="UP000006813">
    <property type="component" value="Unassembled WGS sequence"/>
</dbReference>
<accession>G5C254</accession>
<evidence type="ECO:0000256" key="2">
    <source>
        <dbReference type="SAM" id="MobiDB-lite"/>
    </source>
</evidence>
<reference evidence="3 4" key="1">
    <citation type="journal article" date="2011" name="Nature">
        <title>Genome sequencing reveals insights into physiology and longevity of the naked mole rat.</title>
        <authorList>
            <person name="Kim E.B."/>
            <person name="Fang X."/>
            <person name="Fushan A.A."/>
            <person name="Huang Z."/>
            <person name="Lobanov A.V."/>
            <person name="Han L."/>
            <person name="Marino S.M."/>
            <person name="Sun X."/>
            <person name="Turanov A.A."/>
            <person name="Yang P."/>
            <person name="Yim S.H."/>
            <person name="Zhao X."/>
            <person name="Kasaikina M.V."/>
            <person name="Stoletzki N."/>
            <person name="Peng C."/>
            <person name="Polak P."/>
            <person name="Xiong Z."/>
            <person name="Kiezun A."/>
            <person name="Zhu Y."/>
            <person name="Chen Y."/>
            <person name="Kryukov G.V."/>
            <person name="Zhang Q."/>
            <person name="Peshkin L."/>
            <person name="Yang L."/>
            <person name="Bronson R.T."/>
            <person name="Buffenstein R."/>
            <person name="Wang B."/>
            <person name="Han C."/>
            <person name="Li Q."/>
            <person name="Chen L."/>
            <person name="Zhao W."/>
            <person name="Sunyaev S.R."/>
            <person name="Park T.J."/>
            <person name="Zhang G."/>
            <person name="Wang J."/>
            <person name="Gladyshev V.N."/>
        </authorList>
    </citation>
    <scope>NUCLEOTIDE SEQUENCE [LARGE SCALE GENOMIC DNA]</scope>
</reference>
<evidence type="ECO:0000313" key="4">
    <source>
        <dbReference type="Proteomes" id="UP000006813"/>
    </source>
</evidence>
<dbReference type="AlphaFoldDB" id="G5C254"/>
<sequence length="100" mass="11231">MVPVDDSYCLRMLGVTQQLQQKGHKIVAIAPDALVQVKESSSYTLKRAGDGGQRWQWIKEDARATTKTECEEYPCLHQTQAPGEQTRIEDSTRLTILPGE</sequence>
<name>G5C254_HETGA</name>
<dbReference type="EMBL" id="JH172953">
    <property type="protein sequence ID" value="EHB15615.1"/>
    <property type="molecule type" value="Genomic_DNA"/>
</dbReference>
<evidence type="ECO:0000256" key="1">
    <source>
        <dbReference type="ARBA" id="ARBA00022679"/>
    </source>
</evidence>
<dbReference type="GO" id="GO:0008194">
    <property type="term" value="F:UDP-glycosyltransferase activity"/>
    <property type="evidence" value="ECO:0007669"/>
    <property type="project" value="InterPro"/>
</dbReference>
<dbReference type="Pfam" id="PF00201">
    <property type="entry name" value="UDPGT"/>
    <property type="match status" value="1"/>
</dbReference>
<feature type="region of interest" description="Disordered" evidence="2">
    <location>
        <begin position="78"/>
        <end position="100"/>
    </location>
</feature>